<reference evidence="2" key="1">
    <citation type="submission" date="2016-10" db="EMBL/GenBank/DDBJ databases">
        <authorList>
            <person name="Varghese N."/>
            <person name="Submissions S."/>
        </authorList>
    </citation>
    <scope>NUCLEOTIDE SEQUENCE [LARGE SCALE GENOMIC DNA]</scope>
    <source>
        <strain evidence="2">S6-262</strain>
    </source>
</reference>
<dbReference type="RefSeq" id="WP_093666855.1">
    <property type="nucleotide sequence ID" value="NZ_FOCF01000010.1"/>
</dbReference>
<accession>A0A1H8ILV3</accession>
<evidence type="ECO:0000313" key="2">
    <source>
        <dbReference type="Proteomes" id="UP000199206"/>
    </source>
</evidence>
<evidence type="ECO:0000313" key="1">
    <source>
        <dbReference type="EMBL" id="SEN69910.1"/>
    </source>
</evidence>
<gene>
    <name evidence="1" type="ORF">SAMN05192583_3350</name>
</gene>
<dbReference type="OrthoDB" id="7605443at2"/>
<dbReference type="EMBL" id="FOCF01000010">
    <property type="protein sequence ID" value="SEN69910.1"/>
    <property type="molecule type" value="Genomic_DNA"/>
</dbReference>
<name>A0A1H8ILV3_9SPHN</name>
<proteinExistence type="predicted"/>
<organism evidence="1 2">
    <name type="scientific">Sphingomonas gellani</name>
    <dbReference type="NCBI Taxonomy" id="1166340"/>
    <lineage>
        <taxon>Bacteria</taxon>
        <taxon>Pseudomonadati</taxon>
        <taxon>Pseudomonadota</taxon>
        <taxon>Alphaproteobacteria</taxon>
        <taxon>Sphingomonadales</taxon>
        <taxon>Sphingomonadaceae</taxon>
        <taxon>Sphingomonas</taxon>
    </lineage>
</organism>
<dbReference type="Proteomes" id="UP000199206">
    <property type="component" value="Unassembled WGS sequence"/>
</dbReference>
<dbReference type="STRING" id="1166340.SAMN05192583_3350"/>
<protein>
    <submittedName>
        <fullName evidence="1">Uncharacterized protein</fullName>
    </submittedName>
</protein>
<sequence length="138" mass="15731">MSEFDPATTEAAVATYQSAIGVFTPLLHEVRELSKKKPDATLSASKVKLVNNVLDDLLAIVKSEPEGKYLERLEDDDLPQVSDALMMMAQFNAALDAFNKRYHRYVKVRFERQHRWITVEQVAEWEAENQSTDGEEVD</sequence>
<dbReference type="AlphaFoldDB" id="A0A1H8ILV3"/>
<keyword evidence="2" id="KW-1185">Reference proteome</keyword>